<dbReference type="SUPFAM" id="SSF46689">
    <property type="entry name" value="Homeodomain-like"/>
    <property type="match status" value="1"/>
</dbReference>
<evidence type="ECO:0000256" key="2">
    <source>
        <dbReference type="PROSITE-ProRule" id="PRU00335"/>
    </source>
</evidence>
<keyword evidence="1 2" id="KW-0238">DNA-binding</keyword>
<dbReference type="EMBL" id="BAAAQT010000008">
    <property type="protein sequence ID" value="GAA2176174.1"/>
    <property type="molecule type" value="Genomic_DNA"/>
</dbReference>
<dbReference type="Gene3D" id="1.10.357.10">
    <property type="entry name" value="Tetracycline Repressor, domain 2"/>
    <property type="match status" value="1"/>
</dbReference>
<dbReference type="Proteomes" id="UP001501599">
    <property type="component" value="Unassembled WGS sequence"/>
</dbReference>
<gene>
    <name evidence="4" type="ORF">GCM10009846_28910</name>
</gene>
<dbReference type="InterPro" id="IPR009057">
    <property type="entry name" value="Homeodomain-like_sf"/>
</dbReference>
<dbReference type="PROSITE" id="PS50977">
    <property type="entry name" value="HTH_TETR_2"/>
    <property type="match status" value="1"/>
</dbReference>
<feature type="DNA-binding region" description="H-T-H motif" evidence="2">
    <location>
        <begin position="41"/>
        <end position="60"/>
    </location>
</feature>
<sequence length="210" mass="22320">MSPDGAMLRKPPVQSRASHRVDELLDAAAAVVDEVGSELLTTTLVAARAGAAVGTLYRYFPDRIAILQGIADRNMRLIAERFGETLATPKADVEDELDALFQASVVLHRSVPGFRALRTGEHLPSSTRHRAEIVGALVDEVLAVVGPRHGIPTTGAAREGFVDCFHVVDALIAAAFVDDPAGDPRALGLAFDVARTMVERLVRGEVPAAP</sequence>
<dbReference type="PANTHER" id="PTHR30055:SF226">
    <property type="entry name" value="HTH-TYPE TRANSCRIPTIONAL REGULATOR PKSA"/>
    <property type="match status" value="1"/>
</dbReference>
<dbReference type="InterPro" id="IPR050109">
    <property type="entry name" value="HTH-type_TetR-like_transc_reg"/>
</dbReference>
<feature type="domain" description="HTH tetR-type" evidence="3">
    <location>
        <begin position="18"/>
        <end position="78"/>
    </location>
</feature>
<evidence type="ECO:0000259" key="3">
    <source>
        <dbReference type="PROSITE" id="PS50977"/>
    </source>
</evidence>
<name>A0ABN3AXG5_9MICO</name>
<evidence type="ECO:0000313" key="4">
    <source>
        <dbReference type="EMBL" id="GAA2176174.1"/>
    </source>
</evidence>
<dbReference type="Pfam" id="PF00440">
    <property type="entry name" value="TetR_N"/>
    <property type="match status" value="1"/>
</dbReference>
<dbReference type="InterPro" id="IPR001647">
    <property type="entry name" value="HTH_TetR"/>
</dbReference>
<comment type="caution">
    <text evidence="4">The sequence shown here is derived from an EMBL/GenBank/DDBJ whole genome shotgun (WGS) entry which is preliminary data.</text>
</comment>
<dbReference type="PRINTS" id="PR00455">
    <property type="entry name" value="HTHTETR"/>
</dbReference>
<reference evidence="4 5" key="1">
    <citation type="journal article" date="2019" name="Int. J. Syst. Evol. Microbiol.">
        <title>The Global Catalogue of Microorganisms (GCM) 10K type strain sequencing project: providing services to taxonomists for standard genome sequencing and annotation.</title>
        <authorList>
            <consortium name="The Broad Institute Genomics Platform"/>
            <consortium name="The Broad Institute Genome Sequencing Center for Infectious Disease"/>
            <person name="Wu L."/>
            <person name="Ma J."/>
        </authorList>
    </citation>
    <scope>NUCLEOTIDE SEQUENCE [LARGE SCALE GENOMIC DNA]</scope>
    <source>
        <strain evidence="4 5">JCM 16026</strain>
    </source>
</reference>
<protein>
    <submittedName>
        <fullName evidence="4">TetR family transcriptional regulator</fullName>
    </submittedName>
</protein>
<keyword evidence="5" id="KW-1185">Reference proteome</keyword>
<dbReference type="RefSeq" id="WP_344344795.1">
    <property type="nucleotide sequence ID" value="NZ_BAAAQT010000008.1"/>
</dbReference>
<organism evidence="4 5">
    <name type="scientific">Agrococcus versicolor</name>
    <dbReference type="NCBI Taxonomy" id="501482"/>
    <lineage>
        <taxon>Bacteria</taxon>
        <taxon>Bacillati</taxon>
        <taxon>Actinomycetota</taxon>
        <taxon>Actinomycetes</taxon>
        <taxon>Micrococcales</taxon>
        <taxon>Microbacteriaceae</taxon>
        <taxon>Agrococcus</taxon>
    </lineage>
</organism>
<evidence type="ECO:0000256" key="1">
    <source>
        <dbReference type="ARBA" id="ARBA00023125"/>
    </source>
</evidence>
<accession>A0ABN3AXG5</accession>
<evidence type="ECO:0000313" key="5">
    <source>
        <dbReference type="Proteomes" id="UP001501599"/>
    </source>
</evidence>
<proteinExistence type="predicted"/>
<dbReference type="PANTHER" id="PTHR30055">
    <property type="entry name" value="HTH-TYPE TRANSCRIPTIONAL REGULATOR RUTR"/>
    <property type="match status" value="1"/>
</dbReference>